<dbReference type="Proteomes" id="UP001497453">
    <property type="component" value="Chromosome 6"/>
</dbReference>
<dbReference type="EMBL" id="OZ037949">
    <property type="protein sequence ID" value="CAL1711727.1"/>
    <property type="molecule type" value="Genomic_DNA"/>
</dbReference>
<evidence type="ECO:0000313" key="1">
    <source>
        <dbReference type="EMBL" id="CAL1711727.1"/>
    </source>
</evidence>
<gene>
    <name evidence="1" type="ORF">GFSPODELE1_LOCUS8474</name>
</gene>
<evidence type="ECO:0000313" key="2">
    <source>
        <dbReference type="Proteomes" id="UP001497453"/>
    </source>
</evidence>
<organism evidence="1 2">
    <name type="scientific">Somion occarium</name>
    <dbReference type="NCBI Taxonomy" id="3059160"/>
    <lineage>
        <taxon>Eukaryota</taxon>
        <taxon>Fungi</taxon>
        <taxon>Dikarya</taxon>
        <taxon>Basidiomycota</taxon>
        <taxon>Agaricomycotina</taxon>
        <taxon>Agaricomycetes</taxon>
        <taxon>Polyporales</taxon>
        <taxon>Cerrenaceae</taxon>
        <taxon>Somion</taxon>
    </lineage>
</organism>
<reference evidence="2" key="1">
    <citation type="submission" date="2024-04" db="EMBL/GenBank/DDBJ databases">
        <authorList>
            <person name="Shaw F."/>
            <person name="Minotto A."/>
        </authorList>
    </citation>
    <scope>NUCLEOTIDE SEQUENCE [LARGE SCALE GENOMIC DNA]</scope>
</reference>
<proteinExistence type="predicted"/>
<sequence length="620" mass="70455">MSRILLTEGGVPYDDQTWLQALQSAPMRVVPAILDQFHQFDTLPDVHQRFMFADDLNIFLQTSATTSQRAECIDNDLPNVLFKILLDPTSYISYGNVLPAEQYIGSIVSALTVFADDLSSFYRSMFIPCIRDVMNKLPELWSALWSRRDFFWDPERRFLVFMDERRDAIPLDHLVMGMISKYSPLERWFRGQTRKNEHDAYLALYGWLNGKNASVAKEVLNEAIRLIDQGPSGETLFQEVVLDTNCFSPFREALKTALKDETVVDMPLFEVFGMFGLGAMHYAPLTRERPEPDNEDSFLEVISHACQRQLCCGNPDFERDILMCAFMYVGMMLEAPEHRNVIVASSKFVDLELLSMVAHVYPRALVNNDTSHMHMVGSIMSTYSGIGGSLMRRAPNVTYTRVLLGAVRRVWLPTLRKLRALRISPSSPEHQWIREWLIFGEQLGFKESTEPPLYDSYMARLVPAYPYHKHCHRKDCLCHRAKPGHSLRVCKGCWRVLYCSRRCQQRSVRFITFIIRPLMQFGFSATGKITNLGAAAYRKALKTKSINSHRHANGHSGTRLYLIATFVRLGICTASSLGYLDAAHLGGITCVAVILGVDTSEGLSLAGYAIGRCYDLVYVT</sequence>
<name>A0ABP1DWW0_9APHY</name>
<accession>A0ABP1DWW0</accession>
<evidence type="ECO:0008006" key="3">
    <source>
        <dbReference type="Google" id="ProtNLM"/>
    </source>
</evidence>
<keyword evidence="2" id="KW-1185">Reference proteome</keyword>
<protein>
    <recommendedName>
        <fullName evidence="3">MYND-type domain-containing protein</fullName>
    </recommendedName>
</protein>